<feature type="signal peptide" evidence="1">
    <location>
        <begin position="1"/>
        <end position="22"/>
    </location>
</feature>
<accession>A0A6B0U0Z7</accession>
<feature type="chain" id="PRO_5025671962" evidence="1">
    <location>
        <begin position="23"/>
        <end position="66"/>
    </location>
</feature>
<name>A0A6B0U0Z7_IXORI</name>
<reference evidence="2" key="1">
    <citation type="submission" date="2019-12" db="EMBL/GenBank/DDBJ databases">
        <title>An insight into the sialome of adult female Ixodes ricinus ticks feeding for 6 days.</title>
        <authorList>
            <person name="Perner J."/>
            <person name="Ribeiro J.M.C."/>
        </authorList>
    </citation>
    <scope>NUCLEOTIDE SEQUENCE</scope>
    <source>
        <strain evidence="2">Semi-engorged</strain>
        <tissue evidence="2">Salivary glands</tissue>
    </source>
</reference>
<sequence length="66" mass="7273">MRTRFRFSSAASFLASPSSLLASSGDGCPPHFSRFRLYKMSATVFFCWKTMDMLGNVALPSSLTVT</sequence>
<keyword evidence="1" id="KW-0732">Signal</keyword>
<dbReference type="AlphaFoldDB" id="A0A6B0U0Z7"/>
<evidence type="ECO:0000313" key="2">
    <source>
        <dbReference type="EMBL" id="MXU82095.1"/>
    </source>
</evidence>
<proteinExistence type="predicted"/>
<dbReference type="EMBL" id="GIFC01000012">
    <property type="protein sequence ID" value="MXU82095.1"/>
    <property type="molecule type" value="Transcribed_RNA"/>
</dbReference>
<organism evidence="2">
    <name type="scientific">Ixodes ricinus</name>
    <name type="common">Common tick</name>
    <name type="synonym">Acarus ricinus</name>
    <dbReference type="NCBI Taxonomy" id="34613"/>
    <lineage>
        <taxon>Eukaryota</taxon>
        <taxon>Metazoa</taxon>
        <taxon>Ecdysozoa</taxon>
        <taxon>Arthropoda</taxon>
        <taxon>Chelicerata</taxon>
        <taxon>Arachnida</taxon>
        <taxon>Acari</taxon>
        <taxon>Parasitiformes</taxon>
        <taxon>Ixodida</taxon>
        <taxon>Ixodoidea</taxon>
        <taxon>Ixodidae</taxon>
        <taxon>Ixodinae</taxon>
        <taxon>Ixodes</taxon>
    </lineage>
</organism>
<protein>
    <submittedName>
        <fullName evidence="2">Putative secreted protein</fullName>
    </submittedName>
</protein>
<evidence type="ECO:0000256" key="1">
    <source>
        <dbReference type="SAM" id="SignalP"/>
    </source>
</evidence>